<evidence type="ECO:0000256" key="1">
    <source>
        <dbReference type="SAM" id="MobiDB-lite"/>
    </source>
</evidence>
<dbReference type="Proteomes" id="UP000542813">
    <property type="component" value="Unassembled WGS sequence"/>
</dbReference>
<feature type="region of interest" description="Disordered" evidence="1">
    <location>
        <begin position="36"/>
        <end position="69"/>
    </location>
</feature>
<organism evidence="3 4">
    <name type="scientific">Jiangella mangrovi</name>
    <dbReference type="NCBI Taxonomy" id="1524084"/>
    <lineage>
        <taxon>Bacteria</taxon>
        <taxon>Bacillati</taxon>
        <taxon>Actinomycetota</taxon>
        <taxon>Actinomycetes</taxon>
        <taxon>Jiangellales</taxon>
        <taxon>Jiangellaceae</taxon>
        <taxon>Jiangella</taxon>
    </lineage>
</organism>
<evidence type="ECO:0000313" key="3">
    <source>
        <dbReference type="EMBL" id="MBB5789631.1"/>
    </source>
</evidence>
<evidence type="ECO:0008006" key="5">
    <source>
        <dbReference type="Google" id="ProtNLM"/>
    </source>
</evidence>
<accession>A0A7W9GTU0</accession>
<comment type="caution">
    <text evidence="3">The sequence shown here is derived from an EMBL/GenBank/DDBJ whole genome shotgun (WGS) entry which is preliminary data.</text>
</comment>
<feature type="chain" id="PRO_5031231535" description="DUF3558 domain-containing protein" evidence="2">
    <location>
        <begin position="33"/>
        <end position="248"/>
    </location>
</feature>
<dbReference type="RefSeq" id="WP_184825128.1">
    <property type="nucleotide sequence ID" value="NZ_JACHMM010000001.1"/>
</dbReference>
<feature type="signal peptide" evidence="2">
    <location>
        <begin position="1"/>
        <end position="32"/>
    </location>
</feature>
<feature type="region of interest" description="Disordered" evidence="1">
    <location>
        <begin position="228"/>
        <end position="248"/>
    </location>
</feature>
<evidence type="ECO:0000313" key="4">
    <source>
        <dbReference type="Proteomes" id="UP000542813"/>
    </source>
</evidence>
<gene>
    <name evidence="3" type="ORF">HD601_004206</name>
</gene>
<keyword evidence="4" id="KW-1185">Reference proteome</keyword>
<dbReference type="EMBL" id="JACHMM010000001">
    <property type="protein sequence ID" value="MBB5789631.1"/>
    <property type="molecule type" value="Genomic_DNA"/>
</dbReference>
<name>A0A7W9GTU0_9ACTN</name>
<proteinExistence type="predicted"/>
<reference evidence="3 4" key="1">
    <citation type="submission" date="2020-08" db="EMBL/GenBank/DDBJ databases">
        <title>Sequencing the genomes of 1000 actinobacteria strains.</title>
        <authorList>
            <person name="Klenk H.-P."/>
        </authorList>
    </citation>
    <scope>NUCLEOTIDE SEQUENCE [LARGE SCALE GENOMIC DNA]</scope>
    <source>
        <strain evidence="3 4">DSM 102122</strain>
    </source>
</reference>
<protein>
    <recommendedName>
        <fullName evidence="5">DUF3558 domain-containing protein</fullName>
    </recommendedName>
</protein>
<dbReference type="PROSITE" id="PS51257">
    <property type="entry name" value="PROKAR_LIPOPROTEIN"/>
    <property type="match status" value="1"/>
</dbReference>
<dbReference type="AlphaFoldDB" id="A0A7W9GTU0"/>
<evidence type="ECO:0000256" key="2">
    <source>
        <dbReference type="SAM" id="SignalP"/>
    </source>
</evidence>
<keyword evidence="2" id="KW-0732">Signal</keyword>
<sequence length="248" mass="24685">MTSLDRRRAVPAKVALAAAVPLVLLLAGCSNGGEPEVPVVPTSGEPTDGDGTEAAGDPTASPSSTTGVPELCSELASAGDIAQILQVPIQGETVRVYNDEFLPDSGRTGRLTCSYGVPEVPEGQTPPPTPPPVPLEIAVSGYTDAETAAGRIESTVDSAQAAAATVTAQPVAGRDGFLLSDPADVSFVVADDVRTYVITLLHGVVPAAAEPVVLVNLAAHLLGGEPAATTTPGASPAPTPGGSATPTP</sequence>